<feature type="region of interest" description="Disordered" evidence="7">
    <location>
        <begin position="1"/>
        <end position="31"/>
    </location>
</feature>
<dbReference type="AGR" id="Xenbase:XB-GENE-975132"/>
<dbReference type="GeneID" id="444146"/>
<dbReference type="GO" id="GO:1990809">
    <property type="term" value="P:endoplasmic reticulum tubular network membrane organization"/>
    <property type="evidence" value="ECO:0000318"/>
    <property type="project" value="GO_Central"/>
</dbReference>
<evidence type="ECO:0000313" key="9">
    <source>
        <dbReference type="Proteomes" id="UP000186698"/>
    </source>
</evidence>
<sequence length="583" mass="63589">MAETSGPQSSHISSSSVGEKGSGCAESPGSPFEMIANSTGFDFKNTTGDNTATAYGLAHFSSKTPYPYGSVEGVEPSDTGPVFAGISENDGNLSMTLDNVRNTSEDYCLRNTDLPEHFYIGHSNAAHVNKLIDTQCGNLELNNSQELYISKTEERRGQYEESHLTCAEAGETSSAESLLSSSYGKPEVRWQEVDEELDSSGESDDTVIDAGWRLKSTTTEKLVHCEEGWVEIGGAQQKQELECDLLEGVGAIEHEISVTQGNARLHIPNECNKTEDISATSNSETGLTKNVLDSPNSEGFVFLAETSVVDQFTGVTNQGKIDSLENQIQENLTIEALRALAVIGEDPESESRESSPEILYPIAQSGSAEALKTAVLQTYHTLPQDSPVNTATRKVRDLLYWRDVKQSGMVFGGTMVLLLSLAAFSIISVISYLVLSLLTVTISYRVYKSVLQAVQKTDEGHPFKPLLEKDITLSSDSFQKALTASLAHVNHALKYIVRLFLVDDLVDSLKLALLMWLMTYVGAVFNGITLLILGVLLTFTAPIVYEKYKVQIDHYVSLVHSQVKSITEKIQAKLPGALKKKSE</sequence>
<dbReference type="GO" id="GO:0014069">
    <property type="term" value="C:postsynaptic density"/>
    <property type="evidence" value="ECO:0000318"/>
    <property type="project" value="GO_Central"/>
</dbReference>
<dbReference type="CTD" id="444146"/>
<proteinExistence type="predicted"/>
<name>A0A8J0UY70_XENLA</name>
<evidence type="ECO:0000256" key="1">
    <source>
        <dbReference type="ARBA" id="ARBA00004477"/>
    </source>
</evidence>
<keyword evidence="5 6" id="KW-0472">Membrane</keyword>
<dbReference type="GO" id="GO:0030182">
    <property type="term" value="P:neuron differentiation"/>
    <property type="evidence" value="ECO:0000318"/>
    <property type="project" value="GO_Central"/>
</dbReference>
<dbReference type="OrthoDB" id="567788at2759"/>
<evidence type="ECO:0000259" key="8">
    <source>
        <dbReference type="PROSITE" id="PS50845"/>
    </source>
</evidence>
<evidence type="ECO:0000256" key="6">
    <source>
        <dbReference type="RuleBase" id="RU210713"/>
    </source>
</evidence>
<dbReference type="InterPro" id="IPR046964">
    <property type="entry name" value="RTN1-4"/>
</dbReference>
<keyword evidence="3 6" id="KW-0256">Endoplasmic reticulum</keyword>
<dbReference type="GO" id="GO:0005789">
    <property type="term" value="C:endoplasmic reticulum membrane"/>
    <property type="evidence" value="ECO:0000318"/>
    <property type="project" value="GO_Central"/>
</dbReference>
<evidence type="ECO:0000313" key="10">
    <source>
        <dbReference type="RefSeq" id="XP_018112196.1"/>
    </source>
</evidence>
<dbReference type="PANTHER" id="PTHR45799:SF4">
    <property type="entry name" value="RETICULON-3"/>
    <property type="match status" value="1"/>
</dbReference>
<dbReference type="AlphaFoldDB" id="A0A8J0UY70"/>
<dbReference type="Proteomes" id="UP000186698">
    <property type="component" value="Chromosome 4L"/>
</dbReference>
<keyword evidence="9" id="KW-1185">Reference proteome</keyword>
<dbReference type="GO" id="GO:0071787">
    <property type="term" value="P:endoplasmic reticulum tubular network formation"/>
    <property type="evidence" value="ECO:0000318"/>
    <property type="project" value="GO_Central"/>
</dbReference>
<dbReference type="Gene3D" id="1.20.5.2480">
    <property type="match status" value="1"/>
</dbReference>
<reference evidence="10" key="1">
    <citation type="submission" date="2025-08" db="UniProtKB">
        <authorList>
            <consortium name="RefSeq"/>
        </authorList>
    </citation>
    <scope>IDENTIFICATION</scope>
    <source>
        <strain evidence="10">J_2021</strain>
        <tissue evidence="10">Erythrocytes</tissue>
    </source>
</reference>
<organism evidence="9 10">
    <name type="scientific">Xenopus laevis</name>
    <name type="common">African clawed frog</name>
    <dbReference type="NCBI Taxonomy" id="8355"/>
    <lineage>
        <taxon>Eukaryota</taxon>
        <taxon>Metazoa</taxon>
        <taxon>Chordata</taxon>
        <taxon>Craniata</taxon>
        <taxon>Vertebrata</taxon>
        <taxon>Euteleostomi</taxon>
        <taxon>Amphibia</taxon>
        <taxon>Batrachia</taxon>
        <taxon>Anura</taxon>
        <taxon>Pipoidea</taxon>
        <taxon>Pipidae</taxon>
        <taxon>Xenopodinae</taxon>
        <taxon>Xenopus</taxon>
        <taxon>Xenopus</taxon>
    </lineage>
</organism>
<comment type="subcellular location">
    <subcellularLocation>
        <location evidence="1 6">Endoplasmic reticulum membrane</location>
        <topology evidence="1 6">Multi-pass membrane protein</topology>
    </subcellularLocation>
</comment>
<feature type="compositionally biased region" description="Low complexity" evidence="7">
    <location>
        <begin position="1"/>
        <end position="23"/>
    </location>
</feature>
<keyword evidence="2 6" id="KW-0812">Transmembrane</keyword>
<dbReference type="PANTHER" id="PTHR45799">
    <property type="entry name" value="RETICULON-LIKE PROTEIN"/>
    <property type="match status" value="1"/>
</dbReference>
<feature type="domain" description="Reticulon" evidence="8">
    <location>
        <begin position="395"/>
        <end position="583"/>
    </location>
</feature>
<evidence type="ECO:0000256" key="3">
    <source>
        <dbReference type="ARBA" id="ARBA00022824"/>
    </source>
</evidence>
<keyword evidence="4 6" id="KW-1133">Transmembrane helix</keyword>
<dbReference type="GO" id="GO:0043005">
    <property type="term" value="C:neuron projection"/>
    <property type="evidence" value="ECO:0000318"/>
    <property type="project" value="GO_Central"/>
</dbReference>
<dbReference type="Pfam" id="PF02453">
    <property type="entry name" value="Reticulon"/>
    <property type="match status" value="1"/>
</dbReference>
<feature type="transmembrane region" description="Helical" evidence="6">
    <location>
        <begin position="513"/>
        <end position="539"/>
    </location>
</feature>
<dbReference type="PROSITE" id="PS50845">
    <property type="entry name" value="RETICULON"/>
    <property type="match status" value="1"/>
</dbReference>
<evidence type="ECO:0000256" key="2">
    <source>
        <dbReference type="ARBA" id="ARBA00022692"/>
    </source>
</evidence>
<feature type="transmembrane region" description="Helical" evidence="6">
    <location>
        <begin position="410"/>
        <end position="435"/>
    </location>
</feature>
<protein>
    <recommendedName>
        <fullName evidence="6">Reticulon</fullName>
    </recommendedName>
</protein>
<gene>
    <name evidence="10 11" type="primary">rtn3.L</name>
    <name evidence="10" type="synonym">asyip</name>
    <name evidence="10" type="synonym">hap</name>
    <name evidence="10" type="synonym">nspl2</name>
    <name evidence="10" type="synonym">nsplii</name>
    <name evidence="10" type="synonym">rtn3</name>
    <name evidence="10" type="synonym">rtn3-a</name>
    <name evidence="10" type="synonym">rtn3-a1</name>
    <name evidence="10" type="synonym">rtn3-b</name>
    <name evidence="10" type="synonym">XRTN3</name>
</gene>
<evidence type="ECO:0000256" key="5">
    <source>
        <dbReference type="ARBA" id="ARBA00023136"/>
    </source>
</evidence>
<dbReference type="RefSeq" id="XP_018112196.1">
    <property type="nucleotide sequence ID" value="XM_018256707.2"/>
</dbReference>
<evidence type="ECO:0000256" key="4">
    <source>
        <dbReference type="ARBA" id="ARBA00022989"/>
    </source>
</evidence>
<evidence type="ECO:0000256" key="7">
    <source>
        <dbReference type="SAM" id="MobiDB-lite"/>
    </source>
</evidence>
<evidence type="ECO:0000313" key="11">
    <source>
        <dbReference type="Xenbase" id="XB-GENE-975132"/>
    </source>
</evidence>
<dbReference type="InterPro" id="IPR003388">
    <property type="entry name" value="Reticulon"/>
</dbReference>
<dbReference type="Xenbase" id="XB-GENE-975132">
    <property type="gene designation" value="rtn3.L"/>
</dbReference>
<accession>A0A8J0UY70</accession>
<dbReference type="GO" id="GO:0007420">
    <property type="term" value="P:brain development"/>
    <property type="evidence" value="ECO:0000318"/>
    <property type="project" value="GO_Central"/>
</dbReference>